<dbReference type="InterPro" id="IPR028916">
    <property type="entry name" value="Tox-GHH_dom"/>
</dbReference>
<dbReference type="PROSITE" id="PS51756">
    <property type="entry name" value="LXG"/>
    <property type="match status" value="1"/>
</dbReference>
<comment type="caution">
    <text evidence="4">The sequence shown here is derived from an EMBL/GenBank/DDBJ whole genome shotgun (WGS) entry which is preliminary data.</text>
</comment>
<feature type="domain" description="LXG" evidence="3">
    <location>
        <begin position="1"/>
        <end position="235"/>
    </location>
</feature>
<accession>A0ABQ5TMQ5</accession>
<dbReference type="RefSeq" id="WP_317958432.1">
    <property type="nucleotide sequence ID" value="NZ_BSKO01000001.1"/>
</dbReference>
<proteinExistence type="inferred from homology"/>
<gene>
    <name evidence="4" type="ORF">MACH08_38780</name>
</gene>
<evidence type="ECO:0000313" key="4">
    <source>
        <dbReference type="EMBL" id="GLO68094.1"/>
    </source>
</evidence>
<name>A0ABQ5TMQ5_9BACI</name>
<organism evidence="4 5">
    <name type="scientific">Oceanobacillus kimchii</name>
    <dbReference type="NCBI Taxonomy" id="746691"/>
    <lineage>
        <taxon>Bacteria</taxon>
        <taxon>Bacillati</taxon>
        <taxon>Bacillota</taxon>
        <taxon>Bacilli</taxon>
        <taxon>Bacillales</taxon>
        <taxon>Bacillaceae</taxon>
        <taxon>Oceanobacillus</taxon>
    </lineage>
</organism>
<dbReference type="InterPro" id="IPR006829">
    <property type="entry name" value="LXG_dom"/>
</dbReference>
<evidence type="ECO:0000256" key="2">
    <source>
        <dbReference type="SAM" id="MobiDB-lite"/>
    </source>
</evidence>
<feature type="region of interest" description="Disordered" evidence="2">
    <location>
        <begin position="473"/>
        <end position="493"/>
    </location>
</feature>
<protein>
    <recommendedName>
        <fullName evidence="3">LXG domain-containing protein</fullName>
    </recommendedName>
</protein>
<comment type="similarity">
    <text evidence="1">In the N-terminal section; belongs to the LXG family.</text>
</comment>
<feature type="compositionally biased region" description="Polar residues" evidence="2">
    <location>
        <begin position="479"/>
        <end position="493"/>
    </location>
</feature>
<keyword evidence="5" id="KW-1185">Reference proteome</keyword>
<dbReference type="Proteomes" id="UP001275436">
    <property type="component" value="Unassembled WGS sequence"/>
</dbReference>
<evidence type="ECO:0000256" key="1">
    <source>
        <dbReference type="ARBA" id="ARBA00034117"/>
    </source>
</evidence>
<evidence type="ECO:0000259" key="3">
    <source>
        <dbReference type="PROSITE" id="PS51756"/>
    </source>
</evidence>
<dbReference type="EMBL" id="BSKO01000001">
    <property type="protein sequence ID" value="GLO68094.1"/>
    <property type="molecule type" value="Genomic_DNA"/>
</dbReference>
<dbReference type="Pfam" id="PF04740">
    <property type="entry name" value="LXG"/>
    <property type="match status" value="1"/>
</dbReference>
<reference evidence="4 5" key="1">
    <citation type="submission" date="2023-02" db="EMBL/GenBank/DDBJ databases">
        <title>Oceanobacillus kimchii IFOP_LL358 isolated form Alexandrium catenella lab strain.</title>
        <authorList>
            <person name="Gajardo G."/>
            <person name="Ueki S."/>
            <person name="Maruyama F."/>
        </authorList>
    </citation>
    <scope>NUCLEOTIDE SEQUENCE [LARGE SCALE GENOMIC DNA]</scope>
    <source>
        <strain evidence="4 5">IFOP_LL358</strain>
    </source>
</reference>
<evidence type="ECO:0000313" key="5">
    <source>
        <dbReference type="Proteomes" id="UP001275436"/>
    </source>
</evidence>
<dbReference type="Pfam" id="PF15636">
    <property type="entry name" value="Tox-GHH"/>
    <property type="match status" value="1"/>
</dbReference>
<sequence>MKTIEASTIHEGIEQTTKLLSELANQVAEVHGKITGILNTESDFSGQAASSIRAFYKDIHAPLAVYLEGIVREYHDILRQIQQLLYELDRSEQAFIDEDFLKTEMKRQLNKAKEQTAQLTDETNDILRSVRDIIHLSDLSDDQFIHSVEKTESKVNKTIEKLYQFDQEATHKLTTTENDVDLLENYLSDIQSLTKDRQLIMTSYQANSITQLDVHQQMIAGLVQKTIPKDFVLDIFRSITNSSYLAMGNTAASIVRAQLNDTMSMTMDYRMRALATIVDTTSPVMLEDEYKSLDAKVVSSQSVRDYKGEYYGNYLTLQDGRIVRSFMDHDGVMKYHFVGDIPEERLKPVEEDKSLWDHTVALSKKVVDGTVEIGGKLLNETVNSSKKMWDGAFKAGDAIVDGAAWTGEKTLQGGKAAIDFLFLDDMKTLVDDEATVGEKAMAGFFLLPIGKFGKAGKLVKEYDGFKVTSKGEIPAKKSGSANKGSEKTSQAKTAEQIIADRTKGLDLNPHAIQQKQLSAKKMKELRAKIENRTITKTEYEQYTWNKKFTKHRSAGVADFWYQERQRILNNETPTRDWNREQLNDILKGKKPKVDGEIVQGHHSYSASQYPHLANKGEIIYPATPNEHLRGWHGGNWKNSLPGKPINPIDDF</sequence>